<accession>A0A402BE61</accession>
<dbReference type="InterPro" id="IPR047641">
    <property type="entry name" value="ABC_transpr_MalK/UgpC-like"/>
</dbReference>
<dbReference type="InterPro" id="IPR003593">
    <property type="entry name" value="AAA+_ATPase"/>
</dbReference>
<evidence type="ECO:0000313" key="9">
    <source>
        <dbReference type="Proteomes" id="UP000287171"/>
    </source>
</evidence>
<dbReference type="InterPro" id="IPR027417">
    <property type="entry name" value="P-loop_NTPase"/>
</dbReference>
<dbReference type="Gene3D" id="2.40.50.100">
    <property type="match status" value="1"/>
</dbReference>
<dbReference type="Pfam" id="PF00005">
    <property type="entry name" value="ABC_tran"/>
    <property type="match status" value="1"/>
</dbReference>
<dbReference type="GO" id="GO:0015408">
    <property type="term" value="F:ABC-type ferric iron transporter activity"/>
    <property type="evidence" value="ECO:0007669"/>
    <property type="project" value="InterPro"/>
</dbReference>
<keyword evidence="2" id="KW-1003">Cell membrane</keyword>
<dbReference type="SMART" id="SM00382">
    <property type="entry name" value="AAA"/>
    <property type="match status" value="1"/>
</dbReference>
<dbReference type="InterPro" id="IPR012340">
    <property type="entry name" value="NA-bd_OB-fold"/>
</dbReference>
<dbReference type="Gene3D" id="3.40.50.300">
    <property type="entry name" value="P-loop containing nucleotide triphosphate hydrolases"/>
    <property type="match status" value="1"/>
</dbReference>
<dbReference type="InterPro" id="IPR015853">
    <property type="entry name" value="ABC_transpr_FbpC"/>
</dbReference>
<dbReference type="InterPro" id="IPR017871">
    <property type="entry name" value="ABC_transporter-like_CS"/>
</dbReference>
<dbReference type="GO" id="GO:0016887">
    <property type="term" value="F:ATP hydrolysis activity"/>
    <property type="evidence" value="ECO:0007669"/>
    <property type="project" value="InterPro"/>
</dbReference>
<dbReference type="SUPFAM" id="SSF52540">
    <property type="entry name" value="P-loop containing nucleoside triphosphate hydrolases"/>
    <property type="match status" value="1"/>
</dbReference>
<evidence type="ECO:0000256" key="3">
    <source>
        <dbReference type="ARBA" id="ARBA00022741"/>
    </source>
</evidence>
<dbReference type="PROSITE" id="PS00211">
    <property type="entry name" value="ABC_TRANSPORTER_1"/>
    <property type="match status" value="1"/>
</dbReference>
<dbReference type="PANTHER" id="PTHR43875">
    <property type="entry name" value="MALTODEXTRIN IMPORT ATP-BINDING PROTEIN MSMX"/>
    <property type="match status" value="1"/>
</dbReference>
<dbReference type="GO" id="GO:0055052">
    <property type="term" value="C:ATP-binding cassette (ABC) transporter complex, substrate-binding subunit-containing"/>
    <property type="evidence" value="ECO:0007669"/>
    <property type="project" value="TreeGrafter"/>
</dbReference>
<dbReference type="Proteomes" id="UP000287171">
    <property type="component" value="Unassembled WGS sequence"/>
</dbReference>
<dbReference type="FunFam" id="3.40.50.300:FF:000042">
    <property type="entry name" value="Maltose/maltodextrin ABC transporter, ATP-binding protein"/>
    <property type="match status" value="1"/>
</dbReference>
<dbReference type="EMBL" id="BIFT01000002">
    <property type="protein sequence ID" value="GCE29688.1"/>
    <property type="molecule type" value="Genomic_DNA"/>
</dbReference>
<dbReference type="SUPFAM" id="SSF50331">
    <property type="entry name" value="MOP-like"/>
    <property type="match status" value="1"/>
</dbReference>
<protein>
    <submittedName>
        <fullName evidence="8">ABC transporter ATP-binding protein</fullName>
    </submittedName>
</protein>
<keyword evidence="9" id="KW-1185">Reference proteome</keyword>
<evidence type="ECO:0000256" key="5">
    <source>
        <dbReference type="ARBA" id="ARBA00022967"/>
    </source>
</evidence>
<dbReference type="PROSITE" id="PS50893">
    <property type="entry name" value="ABC_TRANSPORTER_2"/>
    <property type="match status" value="1"/>
</dbReference>
<evidence type="ECO:0000256" key="2">
    <source>
        <dbReference type="ARBA" id="ARBA00022475"/>
    </source>
</evidence>
<comment type="caution">
    <text evidence="8">The sequence shown here is derived from an EMBL/GenBank/DDBJ whole genome shotgun (WGS) entry which is preliminary data.</text>
</comment>
<evidence type="ECO:0000259" key="7">
    <source>
        <dbReference type="PROSITE" id="PS50893"/>
    </source>
</evidence>
<feature type="domain" description="ABC transporter" evidence="7">
    <location>
        <begin position="4"/>
        <end position="234"/>
    </location>
</feature>
<dbReference type="InterPro" id="IPR008995">
    <property type="entry name" value="Mo/tungstate-bd_C_term_dom"/>
</dbReference>
<dbReference type="PANTHER" id="PTHR43875:SF15">
    <property type="entry name" value="TREHALOSE IMPORT ATP-BINDING PROTEIN SUGC"/>
    <property type="match status" value="1"/>
</dbReference>
<keyword evidence="6" id="KW-0472">Membrane</keyword>
<sequence length="372" mass="41419">MHGLEVRNLVKKYQNTLVVDDISFQVADGEFFVLLGPSGGGKSTILRLISGLEAPDAGQVFMSGRDITTATPRERNLGMVFQDYGIYPNMNVFDNIAYGLQARKMGRAEIEKRIKITADKLGLAEYLPKLAIDLSGGEQQRVALARAMVKDADTYLFDEPLANLDPKLRYRARRDIQSLHRQKQKPSIYVTHDQSEAFAMADRIAVIAKGRLQQVGTPDEILQSPANTFMARFIGTPPMNVLEGECVYEDDRYQVKVADLRFSLDPTWKHVLQATDASHLLVGLNPAAFIPAWELADYPDAMVHHAQIEDVEPLIGEVVLTLRLTDGSYLRVLCEDSGVALPEVGHIFAFALDEARICLFDILTEKALQPAF</sequence>
<keyword evidence="4 8" id="KW-0067">ATP-binding</keyword>
<name>A0A402BE61_9CHLR</name>
<evidence type="ECO:0000256" key="1">
    <source>
        <dbReference type="ARBA" id="ARBA00022448"/>
    </source>
</evidence>
<keyword evidence="1" id="KW-0813">Transport</keyword>
<keyword evidence="3" id="KW-0547">Nucleotide-binding</keyword>
<evidence type="ECO:0000256" key="6">
    <source>
        <dbReference type="ARBA" id="ARBA00023136"/>
    </source>
</evidence>
<gene>
    <name evidence="8" type="ORF">KDA_51720</name>
</gene>
<evidence type="ECO:0000256" key="4">
    <source>
        <dbReference type="ARBA" id="ARBA00022840"/>
    </source>
</evidence>
<keyword evidence="5" id="KW-1278">Translocase</keyword>
<organism evidence="8 9">
    <name type="scientific">Dictyobacter alpinus</name>
    <dbReference type="NCBI Taxonomy" id="2014873"/>
    <lineage>
        <taxon>Bacteria</taxon>
        <taxon>Bacillati</taxon>
        <taxon>Chloroflexota</taxon>
        <taxon>Ktedonobacteria</taxon>
        <taxon>Ktedonobacterales</taxon>
        <taxon>Dictyobacteraceae</taxon>
        <taxon>Dictyobacter</taxon>
    </lineage>
</organism>
<dbReference type="CDD" id="cd03259">
    <property type="entry name" value="ABC_Carb_Solutes_like"/>
    <property type="match status" value="1"/>
</dbReference>
<reference evidence="9" key="1">
    <citation type="submission" date="2018-12" db="EMBL/GenBank/DDBJ databases">
        <title>Tengunoibacter tsumagoiensis gen. nov., sp. nov., Dictyobacter kobayashii sp. nov., D. alpinus sp. nov., and D. joshuensis sp. nov. and description of Dictyobacteraceae fam. nov. within the order Ktedonobacterales isolated from Tengu-no-mugimeshi.</title>
        <authorList>
            <person name="Wang C.M."/>
            <person name="Zheng Y."/>
            <person name="Sakai Y."/>
            <person name="Toyoda A."/>
            <person name="Minakuchi Y."/>
            <person name="Abe K."/>
            <person name="Yokota A."/>
            <person name="Yabe S."/>
        </authorList>
    </citation>
    <scope>NUCLEOTIDE SEQUENCE [LARGE SCALE GENOMIC DNA]</scope>
    <source>
        <strain evidence="9">Uno16</strain>
    </source>
</reference>
<evidence type="ECO:0000313" key="8">
    <source>
        <dbReference type="EMBL" id="GCE29688.1"/>
    </source>
</evidence>
<proteinExistence type="predicted"/>
<dbReference type="Gene3D" id="2.40.50.140">
    <property type="entry name" value="Nucleic acid-binding proteins"/>
    <property type="match status" value="1"/>
</dbReference>
<dbReference type="AlphaFoldDB" id="A0A402BE61"/>
<dbReference type="OrthoDB" id="3180400at2"/>
<dbReference type="RefSeq" id="WP_126629905.1">
    <property type="nucleotide sequence ID" value="NZ_BIFT01000002.1"/>
</dbReference>
<dbReference type="InterPro" id="IPR003439">
    <property type="entry name" value="ABC_transporter-like_ATP-bd"/>
</dbReference>
<dbReference type="GO" id="GO:0005524">
    <property type="term" value="F:ATP binding"/>
    <property type="evidence" value="ECO:0007669"/>
    <property type="project" value="UniProtKB-KW"/>
</dbReference>